<dbReference type="SMART" id="SM00882">
    <property type="entry name" value="CoA_trans"/>
    <property type="match status" value="1"/>
</dbReference>
<gene>
    <name evidence="3" type="ORF">HMPREF9469_01000</name>
</gene>
<proteinExistence type="inferred from homology"/>
<evidence type="ECO:0000313" key="3">
    <source>
        <dbReference type="EMBL" id="EHF00086.1"/>
    </source>
</evidence>
<dbReference type="Proteomes" id="UP000003763">
    <property type="component" value="Unassembled WGS sequence"/>
</dbReference>
<comment type="caution">
    <text evidence="3">The sequence shown here is derived from an EMBL/GenBank/DDBJ whole genome shotgun (WGS) entry which is preliminary data.</text>
</comment>
<protein>
    <recommendedName>
        <fullName evidence="5">3-oxoacid CoA-transferase, B subunit</fullName>
    </recommendedName>
</protein>
<name>G5HEX7_9FIRM</name>
<dbReference type="EMBL" id="ADLJ01000007">
    <property type="protein sequence ID" value="EHF00086.1"/>
    <property type="molecule type" value="Genomic_DNA"/>
</dbReference>
<evidence type="ECO:0008006" key="5">
    <source>
        <dbReference type="Google" id="ProtNLM"/>
    </source>
</evidence>
<dbReference type="PANTHER" id="PTHR13707">
    <property type="entry name" value="KETOACID-COENZYME A TRANSFERASE"/>
    <property type="match status" value="1"/>
</dbReference>
<dbReference type="RefSeq" id="WP_007859800.1">
    <property type="nucleotide sequence ID" value="NZ_JH376420.1"/>
</dbReference>
<keyword evidence="2" id="KW-0808">Transferase</keyword>
<dbReference type="eggNOG" id="COG2057">
    <property type="taxonomic scope" value="Bacteria"/>
</dbReference>
<accession>G5HEX7</accession>
<dbReference type="NCBIfam" id="TIGR02428">
    <property type="entry name" value="pcaJ_scoB_fam"/>
    <property type="match status" value="1"/>
</dbReference>
<evidence type="ECO:0000256" key="1">
    <source>
        <dbReference type="ARBA" id="ARBA00007047"/>
    </source>
</evidence>
<dbReference type="SUPFAM" id="SSF100950">
    <property type="entry name" value="NagB/RpiA/CoA transferase-like"/>
    <property type="match status" value="1"/>
</dbReference>
<dbReference type="Pfam" id="PF01144">
    <property type="entry name" value="CoA_trans"/>
    <property type="match status" value="1"/>
</dbReference>
<dbReference type="Gene3D" id="3.40.1080.10">
    <property type="entry name" value="Glutaconate Coenzyme A-transferase"/>
    <property type="match status" value="1"/>
</dbReference>
<reference evidence="3 4" key="1">
    <citation type="submission" date="2011-08" db="EMBL/GenBank/DDBJ databases">
        <title>The Genome Sequence of Clostridium citroniae WAL-17108.</title>
        <authorList>
            <consortium name="The Broad Institute Genome Sequencing Platform"/>
            <person name="Earl A."/>
            <person name="Ward D."/>
            <person name="Feldgarden M."/>
            <person name="Gevers D."/>
            <person name="Finegold S.M."/>
            <person name="Summanen P.H."/>
            <person name="Molitoris D.R."/>
            <person name="Vaisanen M.L."/>
            <person name="Daigneault M."/>
            <person name="Allen-Vercoe E."/>
            <person name="Young S.K."/>
            <person name="Zeng Q."/>
            <person name="Gargeya S."/>
            <person name="Fitzgerald M."/>
            <person name="Haas B."/>
            <person name="Abouelleil A."/>
            <person name="Alvarado L."/>
            <person name="Arachchi H.M."/>
            <person name="Berlin A."/>
            <person name="Brown A."/>
            <person name="Chapman S.B."/>
            <person name="Chen Z."/>
            <person name="Dunbar C."/>
            <person name="Freedman E."/>
            <person name="Gearin G."/>
            <person name="Gellesch M."/>
            <person name="Goldberg J."/>
            <person name="Griggs A."/>
            <person name="Gujja S."/>
            <person name="Heiman D."/>
            <person name="Howarth C."/>
            <person name="Larson L."/>
            <person name="Lui A."/>
            <person name="MacDonald P.J.P."/>
            <person name="Montmayeur A."/>
            <person name="Murphy C."/>
            <person name="Neiman D."/>
            <person name="Pearson M."/>
            <person name="Priest M."/>
            <person name="Roberts A."/>
            <person name="Saif S."/>
            <person name="Shea T."/>
            <person name="Shenoy N."/>
            <person name="Sisk P."/>
            <person name="Stolte C."/>
            <person name="Sykes S."/>
            <person name="Wortman J."/>
            <person name="Nusbaum C."/>
            <person name="Birren B."/>
        </authorList>
    </citation>
    <scope>NUCLEOTIDE SEQUENCE [LARGE SCALE GENOMIC DNA]</scope>
    <source>
        <strain evidence="3 4">WAL-17108</strain>
    </source>
</reference>
<evidence type="ECO:0000313" key="4">
    <source>
        <dbReference type="Proteomes" id="UP000003763"/>
    </source>
</evidence>
<dbReference type="PANTHER" id="PTHR13707:SF60">
    <property type="entry name" value="ACETATE COA-TRANSFERASE SUBUNIT ALPHA"/>
    <property type="match status" value="1"/>
</dbReference>
<evidence type="ECO:0000256" key="2">
    <source>
        <dbReference type="ARBA" id="ARBA00022679"/>
    </source>
</evidence>
<dbReference type="PATRIC" id="fig|742733.3.peg.1003"/>
<organism evidence="3 4">
    <name type="scientific">[Clostridium] citroniae WAL-17108</name>
    <dbReference type="NCBI Taxonomy" id="742733"/>
    <lineage>
        <taxon>Bacteria</taxon>
        <taxon>Bacillati</taxon>
        <taxon>Bacillota</taxon>
        <taxon>Clostridia</taxon>
        <taxon>Lachnospirales</taxon>
        <taxon>Lachnospiraceae</taxon>
        <taxon>Enterocloster</taxon>
    </lineage>
</organism>
<sequence>MVIDVHNTIAKCIAGILQDGQTVNLGIGIPTLVTKYIADKHIFIHTENGILGLGDVAEPGHEDLEIIDPGSRCVTVLPGGMFMESPLSFGLIWGGHVDVTVLGALQVDEKGNLANWTVPGKMIAGVGGAMDLVTCVPTVIVAMEHTNRGKAKILEECTFPLTGFHCVNYIITEMCMIEVTSDGLVLRKLASSRTVEEVQDATAAKIIIPEQIEIMEEVREILV</sequence>
<dbReference type="HOGENOM" id="CLU_019942_4_1_9"/>
<dbReference type="InterPro" id="IPR037171">
    <property type="entry name" value="NagB/RpiA_transferase-like"/>
</dbReference>
<dbReference type="InterPro" id="IPR004165">
    <property type="entry name" value="CoA_trans_fam_I"/>
</dbReference>
<dbReference type="InterPro" id="IPR012791">
    <property type="entry name" value="3-oxoacid_CoA-transf_B"/>
</dbReference>
<comment type="similarity">
    <text evidence="1">Belongs to the 3-oxoacid CoA-transferase subunit B family.</text>
</comment>
<dbReference type="AlphaFoldDB" id="G5HEX7"/>
<dbReference type="GO" id="GO:0008410">
    <property type="term" value="F:CoA-transferase activity"/>
    <property type="evidence" value="ECO:0007669"/>
    <property type="project" value="InterPro"/>
</dbReference>